<reference evidence="2 3" key="1">
    <citation type="submission" date="2016-10" db="EMBL/GenBank/DDBJ databases">
        <authorList>
            <person name="de Groot N.N."/>
        </authorList>
    </citation>
    <scope>NUCLEOTIDE SEQUENCE [LARGE SCALE GENOMIC DNA]</scope>
    <source>
        <strain evidence="2 3">DSM 11457</strain>
    </source>
</reference>
<dbReference type="InterPro" id="IPR029063">
    <property type="entry name" value="SAM-dependent_MTases_sf"/>
</dbReference>
<dbReference type="SUPFAM" id="SSF53335">
    <property type="entry name" value="S-adenosyl-L-methionine-dependent methyltransferases"/>
    <property type="match status" value="1"/>
</dbReference>
<gene>
    <name evidence="2" type="ORF">SAMN04488077_1256</name>
</gene>
<proteinExistence type="predicted"/>
<dbReference type="PANTHER" id="PTHR43591:SF24">
    <property type="entry name" value="2-METHOXY-6-POLYPRENYL-1,4-BENZOQUINOL METHYLASE, MITOCHONDRIAL"/>
    <property type="match status" value="1"/>
</dbReference>
<evidence type="ECO:0000313" key="2">
    <source>
        <dbReference type="EMBL" id="SEN70944.1"/>
    </source>
</evidence>
<evidence type="ECO:0000259" key="1">
    <source>
        <dbReference type="Pfam" id="PF08241"/>
    </source>
</evidence>
<feature type="domain" description="Methyltransferase type 11" evidence="1">
    <location>
        <begin position="40"/>
        <end position="134"/>
    </location>
</feature>
<dbReference type="CDD" id="cd02440">
    <property type="entry name" value="AdoMet_MTases"/>
    <property type="match status" value="1"/>
</dbReference>
<dbReference type="Proteomes" id="UP000182160">
    <property type="component" value="Unassembled WGS sequence"/>
</dbReference>
<protein>
    <submittedName>
        <fullName evidence="2">Methyltransferase domain-containing protein</fullName>
    </submittedName>
</protein>
<keyword evidence="2" id="KW-0489">Methyltransferase</keyword>
<dbReference type="RefSeq" id="WP_175477406.1">
    <property type="nucleotide sequence ID" value="NZ_FOBO01000025.1"/>
</dbReference>
<sequence length="257" mass="28259">MEYDDAAAERLEAVYLGSDIISQREDTLQRIAVQKGERVLDIGSGPGFLTAEIAAQTGSNGKVVGVDISQQMVERASQRNECKWLSYQCADATALPFEEDYFDVVVSTQVAEYVPNLDAFLSEAQRVLKPGGRGLILATDWEGVCWHSEHPDRMEKVLKAFAPHCADSKLPRTLAARVRKAGLVVDDVSYFSIVNVDRYEGCYGGGLVPFIVAYVKGQNTVPEQELQAWAEEQAALDARGEHFFSTGRFSFSIGKPA</sequence>
<dbReference type="EMBL" id="FOBO01000025">
    <property type="protein sequence ID" value="SEN70944.1"/>
    <property type="molecule type" value="Genomic_DNA"/>
</dbReference>
<organism evidence="2 3">
    <name type="scientific">Roseovarius tolerans</name>
    <dbReference type="NCBI Taxonomy" id="74031"/>
    <lineage>
        <taxon>Bacteria</taxon>
        <taxon>Pseudomonadati</taxon>
        <taxon>Pseudomonadota</taxon>
        <taxon>Alphaproteobacteria</taxon>
        <taxon>Rhodobacterales</taxon>
        <taxon>Roseobacteraceae</taxon>
        <taxon>Roseovarius</taxon>
    </lineage>
</organism>
<dbReference type="InterPro" id="IPR013216">
    <property type="entry name" value="Methyltransf_11"/>
</dbReference>
<dbReference type="GO" id="GO:0032259">
    <property type="term" value="P:methylation"/>
    <property type="evidence" value="ECO:0007669"/>
    <property type="project" value="UniProtKB-KW"/>
</dbReference>
<name>A0A1H8IQU4_9RHOB</name>
<dbReference type="Gene3D" id="3.40.50.150">
    <property type="entry name" value="Vaccinia Virus protein VP39"/>
    <property type="match status" value="1"/>
</dbReference>
<evidence type="ECO:0000313" key="3">
    <source>
        <dbReference type="Proteomes" id="UP000182160"/>
    </source>
</evidence>
<dbReference type="GO" id="GO:0008757">
    <property type="term" value="F:S-adenosylmethionine-dependent methyltransferase activity"/>
    <property type="evidence" value="ECO:0007669"/>
    <property type="project" value="InterPro"/>
</dbReference>
<accession>A0A1H8IQU4</accession>
<dbReference type="Pfam" id="PF08241">
    <property type="entry name" value="Methyltransf_11"/>
    <property type="match status" value="1"/>
</dbReference>
<dbReference type="AlphaFoldDB" id="A0A1H8IQU4"/>
<dbReference type="PANTHER" id="PTHR43591">
    <property type="entry name" value="METHYLTRANSFERASE"/>
    <property type="match status" value="1"/>
</dbReference>
<keyword evidence="2" id="KW-0808">Transferase</keyword>